<accession>A0AAN7A3X7</accession>
<gene>
    <name evidence="1" type="ORF">QBC36DRAFT_360664</name>
</gene>
<dbReference type="Proteomes" id="UP001302321">
    <property type="component" value="Unassembled WGS sequence"/>
</dbReference>
<evidence type="ECO:0000313" key="2">
    <source>
        <dbReference type="Proteomes" id="UP001302321"/>
    </source>
</evidence>
<proteinExistence type="predicted"/>
<keyword evidence="2" id="KW-1185">Reference proteome</keyword>
<reference evidence="1" key="1">
    <citation type="journal article" date="2023" name="Mol. Phylogenet. Evol.">
        <title>Genome-scale phylogeny and comparative genomics of the fungal order Sordariales.</title>
        <authorList>
            <person name="Hensen N."/>
            <person name="Bonometti L."/>
            <person name="Westerberg I."/>
            <person name="Brannstrom I.O."/>
            <person name="Guillou S."/>
            <person name="Cros-Aarteil S."/>
            <person name="Calhoun S."/>
            <person name="Haridas S."/>
            <person name="Kuo A."/>
            <person name="Mondo S."/>
            <person name="Pangilinan J."/>
            <person name="Riley R."/>
            <person name="LaButti K."/>
            <person name="Andreopoulos B."/>
            <person name="Lipzen A."/>
            <person name="Chen C."/>
            <person name="Yan M."/>
            <person name="Daum C."/>
            <person name="Ng V."/>
            <person name="Clum A."/>
            <person name="Steindorff A."/>
            <person name="Ohm R.A."/>
            <person name="Martin F."/>
            <person name="Silar P."/>
            <person name="Natvig D.O."/>
            <person name="Lalanne C."/>
            <person name="Gautier V."/>
            <person name="Ament-Velasquez S.L."/>
            <person name="Kruys A."/>
            <person name="Hutchinson M.I."/>
            <person name="Powell A.J."/>
            <person name="Barry K."/>
            <person name="Miller A.N."/>
            <person name="Grigoriev I.V."/>
            <person name="Debuchy R."/>
            <person name="Gladieux P."/>
            <person name="Hiltunen Thoren M."/>
            <person name="Johannesson H."/>
        </authorList>
    </citation>
    <scope>NUCLEOTIDE SEQUENCE</scope>
    <source>
        <strain evidence="1">CBS 892.96</strain>
    </source>
</reference>
<dbReference type="AlphaFoldDB" id="A0AAN7A3X7"/>
<reference evidence="1" key="2">
    <citation type="submission" date="2023-05" db="EMBL/GenBank/DDBJ databases">
        <authorList>
            <consortium name="Lawrence Berkeley National Laboratory"/>
            <person name="Steindorff A."/>
            <person name="Hensen N."/>
            <person name="Bonometti L."/>
            <person name="Westerberg I."/>
            <person name="Brannstrom I.O."/>
            <person name="Guillou S."/>
            <person name="Cros-Aarteil S."/>
            <person name="Calhoun S."/>
            <person name="Haridas S."/>
            <person name="Kuo A."/>
            <person name="Mondo S."/>
            <person name="Pangilinan J."/>
            <person name="Riley R."/>
            <person name="Labutti K."/>
            <person name="Andreopoulos B."/>
            <person name="Lipzen A."/>
            <person name="Chen C."/>
            <person name="Yanf M."/>
            <person name="Daum C."/>
            <person name="Ng V."/>
            <person name="Clum A."/>
            <person name="Ohm R."/>
            <person name="Martin F."/>
            <person name="Silar P."/>
            <person name="Natvig D."/>
            <person name="Lalanne C."/>
            <person name="Gautier V."/>
            <person name="Ament-Velasquez S.L."/>
            <person name="Kruys A."/>
            <person name="Hutchinson M.I."/>
            <person name="Powell A.J."/>
            <person name="Barry K."/>
            <person name="Miller A.N."/>
            <person name="Grigoriev I.V."/>
            <person name="Debuchy R."/>
            <person name="Gladieux P."/>
            <person name="Thoren M.H."/>
            <person name="Johannesson H."/>
        </authorList>
    </citation>
    <scope>NUCLEOTIDE SEQUENCE</scope>
    <source>
        <strain evidence="1">CBS 892.96</strain>
    </source>
</reference>
<evidence type="ECO:0000313" key="1">
    <source>
        <dbReference type="EMBL" id="KAK4173153.1"/>
    </source>
</evidence>
<sequence length="220" mass="25067">MTWWKVKGRLCGGGRNSEAVKTLIAIVGNQQQPLSVTEVARLERGFIRAEILFLQAAFPVDDTSHNCLTIRVFQNLDDWEVEEILTAVDVIECSGLRKLYHDENFVDDEEYTDDNGIFNAGEGVVMVRATEAPQLGPVETMTSSMLHLANEVTAIAAVHNADTKKFLWLDQIELGHNPMWDEDVHREILNPERISQSQRSIRLLKMPKSERRYPSYEARK</sequence>
<dbReference type="EMBL" id="MU866364">
    <property type="protein sequence ID" value="KAK4173153.1"/>
    <property type="molecule type" value="Genomic_DNA"/>
</dbReference>
<protein>
    <submittedName>
        <fullName evidence="1">Uncharacterized protein</fullName>
    </submittedName>
</protein>
<organism evidence="1 2">
    <name type="scientific">Triangularia setosa</name>
    <dbReference type="NCBI Taxonomy" id="2587417"/>
    <lineage>
        <taxon>Eukaryota</taxon>
        <taxon>Fungi</taxon>
        <taxon>Dikarya</taxon>
        <taxon>Ascomycota</taxon>
        <taxon>Pezizomycotina</taxon>
        <taxon>Sordariomycetes</taxon>
        <taxon>Sordariomycetidae</taxon>
        <taxon>Sordariales</taxon>
        <taxon>Podosporaceae</taxon>
        <taxon>Triangularia</taxon>
    </lineage>
</organism>
<name>A0AAN7A3X7_9PEZI</name>
<comment type="caution">
    <text evidence="1">The sequence shown here is derived from an EMBL/GenBank/DDBJ whole genome shotgun (WGS) entry which is preliminary data.</text>
</comment>